<reference evidence="1 2" key="2">
    <citation type="submission" date="2024-10" db="EMBL/GenBank/DDBJ databases">
        <authorList>
            <person name="Ryan C."/>
        </authorList>
    </citation>
    <scope>NUCLEOTIDE SEQUENCE [LARGE SCALE GENOMIC DNA]</scope>
</reference>
<organism evidence="1 2">
    <name type="scientific">Urochloa decumbens</name>
    <dbReference type="NCBI Taxonomy" id="240449"/>
    <lineage>
        <taxon>Eukaryota</taxon>
        <taxon>Viridiplantae</taxon>
        <taxon>Streptophyta</taxon>
        <taxon>Embryophyta</taxon>
        <taxon>Tracheophyta</taxon>
        <taxon>Spermatophyta</taxon>
        <taxon>Magnoliopsida</taxon>
        <taxon>Liliopsida</taxon>
        <taxon>Poales</taxon>
        <taxon>Poaceae</taxon>
        <taxon>PACMAD clade</taxon>
        <taxon>Panicoideae</taxon>
        <taxon>Panicodae</taxon>
        <taxon>Paniceae</taxon>
        <taxon>Melinidinae</taxon>
        <taxon>Urochloa</taxon>
    </lineage>
</organism>
<protein>
    <submittedName>
        <fullName evidence="1">Uncharacterized protein</fullName>
    </submittedName>
</protein>
<dbReference type="EMBL" id="OZ075137">
    <property type="protein sequence ID" value="CAL5009153.1"/>
    <property type="molecule type" value="Genomic_DNA"/>
</dbReference>
<evidence type="ECO:0000313" key="2">
    <source>
        <dbReference type="Proteomes" id="UP001497457"/>
    </source>
</evidence>
<reference evidence="2" key="1">
    <citation type="submission" date="2024-06" db="EMBL/GenBank/DDBJ databases">
        <authorList>
            <person name="Ryan C."/>
        </authorList>
    </citation>
    <scope>NUCLEOTIDE SEQUENCE [LARGE SCALE GENOMIC DNA]</scope>
</reference>
<accession>A0ABC9BXM5</accession>
<name>A0ABC9BXM5_9POAL</name>
<sequence length="266" mass="31058">MNLLAYAQNSQLTETVNIPGSEHSATSVRALPDTLQVLRRWYHCFMILHQNGLCLLGRFGSPNVLIYTNRVVRLTGVHLSHFTRAGGDLDYMQFVVSAEEFFTLRESVPDDIRAWLELIREGVNGYEYLIRYSACLMEPAQAFSWLMESRSVLDDLRINDPFTLNRVIWMYPELFDWDLDSYCVNTLMRSAREHVDIRTRRPIEFEPDVRGVLKLGRHCSQHPAKFKEKYMVLIIEDDFRGFVAHFQLILFEVGLLQRFNLELTMG</sequence>
<dbReference type="PANTHER" id="PTHR35161">
    <property type="entry name" value="OS02G0303100 PROTEIN"/>
    <property type="match status" value="1"/>
</dbReference>
<keyword evidence="2" id="KW-1185">Reference proteome</keyword>
<gene>
    <name evidence="1" type="ORF">URODEC1_LOCUS69364</name>
</gene>
<proteinExistence type="predicted"/>
<dbReference type="Proteomes" id="UP001497457">
    <property type="component" value="Chromosome 27b"/>
</dbReference>
<dbReference type="PANTHER" id="PTHR35161:SF22">
    <property type="match status" value="1"/>
</dbReference>
<evidence type="ECO:0000313" key="1">
    <source>
        <dbReference type="EMBL" id="CAL5009153.1"/>
    </source>
</evidence>
<dbReference type="AlphaFoldDB" id="A0ABC9BXM5"/>